<dbReference type="RefSeq" id="WP_147044125.1">
    <property type="nucleotide sequence ID" value="NZ_BAABIR010000001.1"/>
</dbReference>
<dbReference type="AlphaFoldDB" id="A0A5C6TWD4"/>
<accession>A0A5C6TWD4</accession>
<keyword evidence="1" id="KW-1133">Transmembrane helix</keyword>
<feature type="transmembrane region" description="Helical" evidence="1">
    <location>
        <begin position="258"/>
        <end position="275"/>
    </location>
</feature>
<evidence type="ECO:0000313" key="2">
    <source>
        <dbReference type="EMBL" id="TXC64702.1"/>
    </source>
</evidence>
<proteinExistence type="predicted"/>
<name>A0A5C6TWD4_9SPHN</name>
<sequence>MARRTSSRSYGRSYYDSSRSIGLERALEHIEAARRLSAELGGTDKDVKAYFFALPPRQMESLLDAYGRRYGSSARDYATATLRKWRSGEVQMSGLVAERLFNLLPPRMPLTEKYKLTEGLWEHFGPTSKKRLRIGVDADVGEAVEAVRAHFDTVILHHKIPPQLEQRFNWLAAGDVEVKQQLLNYLRDRERSLLSEGTRIQLPVMIEHIKADAAKLTSRMSQTLKIGKHELELLVDGNANGVRLEDWSPLVQPRTTSSGTVGFWIVVGLIVLYLISKYSH</sequence>
<organism evidence="2 3">
    <name type="scientific">Allosphingosinicella ginsenosidimutans</name>
    <dbReference type="NCBI Taxonomy" id="1176539"/>
    <lineage>
        <taxon>Bacteria</taxon>
        <taxon>Pseudomonadati</taxon>
        <taxon>Pseudomonadota</taxon>
        <taxon>Alphaproteobacteria</taxon>
        <taxon>Sphingomonadales</taxon>
        <taxon>Sphingomonadaceae</taxon>
        <taxon>Allosphingosinicella</taxon>
    </lineage>
</organism>
<comment type="caution">
    <text evidence="2">The sequence shown here is derived from an EMBL/GenBank/DDBJ whole genome shotgun (WGS) entry which is preliminary data.</text>
</comment>
<evidence type="ECO:0000313" key="3">
    <source>
        <dbReference type="Proteomes" id="UP000321249"/>
    </source>
</evidence>
<dbReference type="OrthoDB" id="7850467at2"/>
<evidence type="ECO:0000256" key="1">
    <source>
        <dbReference type="SAM" id="Phobius"/>
    </source>
</evidence>
<keyword evidence="3" id="KW-1185">Reference proteome</keyword>
<dbReference type="EMBL" id="VOQQ01000001">
    <property type="protein sequence ID" value="TXC64702.1"/>
    <property type="molecule type" value="Genomic_DNA"/>
</dbReference>
<gene>
    <name evidence="2" type="ORF">FRZ32_14215</name>
</gene>
<keyword evidence="1" id="KW-0472">Membrane</keyword>
<reference evidence="2 3" key="1">
    <citation type="journal article" date="2015" name="J. Microbiol.">
        <title>Sphingosinicella ginsenosidimutans sp. nov., with ginsenoside converting activity.</title>
        <authorList>
            <person name="Kim J.K."/>
            <person name="Kang M.S."/>
            <person name="Park S.C."/>
            <person name="Kim K.M."/>
            <person name="Choi K."/>
            <person name="Yoon M.H."/>
            <person name="Im W.T."/>
        </authorList>
    </citation>
    <scope>NUCLEOTIDE SEQUENCE [LARGE SCALE GENOMIC DNA]</scope>
    <source>
        <strain evidence="2 3">BS-11</strain>
    </source>
</reference>
<keyword evidence="1" id="KW-0812">Transmembrane</keyword>
<protein>
    <submittedName>
        <fullName evidence="2">Uncharacterized protein</fullName>
    </submittedName>
</protein>
<dbReference type="Proteomes" id="UP000321249">
    <property type="component" value="Unassembled WGS sequence"/>
</dbReference>